<proteinExistence type="predicted"/>
<dbReference type="Proteomes" id="UP000675968">
    <property type="component" value="Unassembled WGS sequence"/>
</dbReference>
<gene>
    <name evidence="3" type="ORF">J4215_02200</name>
</gene>
<comment type="caution">
    <text evidence="3">The sequence shown here is derived from an EMBL/GenBank/DDBJ whole genome shotgun (WGS) entry which is preliminary data.</text>
</comment>
<dbReference type="EMBL" id="JAGVWC010000009">
    <property type="protein sequence ID" value="MBS3061371.1"/>
    <property type="molecule type" value="Genomic_DNA"/>
</dbReference>
<evidence type="ECO:0000256" key="1">
    <source>
        <dbReference type="ARBA" id="ARBA00022676"/>
    </source>
</evidence>
<keyword evidence="1 3" id="KW-0328">Glycosyltransferase</keyword>
<evidence type="ECO:0000256" key="2">
    <source>
        <dbReference type="ARBA" id="ARBA00022679"/>
    </source>
</evidence>
<reference evidence="3" key="1">
    <citation type="submission" date="2021-03" db="EMBL/GenBank/DDBJ databases">
        <authorList>
            <person name="Jaffe A."/>
        </authorList>
    </citation>
    <scope>NUCLEOTIDE SEQUENCE</scope>
    <source>
        <strain evidence="3">RIFCSPLOWO2_01_FULL_AR10_48_17</strain>
    </source>
</reference>
<dbReference type="SUPFAM" id="SSF53756">
    <property type="entry name" value="UDP-Glycosyltransferase/glycogen phosphorylase"/>
    <property type="match status" value="1"/>
</dbReference>
<keyword evidence="2 3" id="KW-0808">Transferase</keyword>
<name>A0A8T4L3M9_9ARCH</name>
<evidence type="ECO:0000313" key="4">
    <source>
        <dbReference type="Proteomes" id="UP000675968"/>
    </source>
</evidence>
<dbReference type="AlphaFoldDB" id="A0A8T4L3M9"/>
<evidence type="ECO:0000313" key="3">
    <source>
        <dbReference type="EMBL" id="MBS3061371.1"/>
    </source>
</evidence>
<organism evidence="3 4">
    <name type="scientific">Candidatus Iainarchaeum sp</name>
    <dbReference type="NCBI Taxonomy" id="3101447"/>
    <lineage>
        <taxon>Archaea</taxon>
        <taxon>Candidatus Iainarchaeota</taxon>
        <taxon>Candidatus Iainarchaeia</taxon>
        <taxon>Candidatus Iainarchaeales</taxon>
        <taxon>Candidatus Iainarchaeaceae</taxon>
        <taxon>Candidatus Iainarchaeum</taxon>
    </lineage>
</organism>
<dbReference type="Gene3D" id="3.40.50.2000">
    <property type="entry name" value="Glycogen Phosphorylase B"/>
    <property type="match status" value="2"/>
</dbReference>
<accession>A0A8T4L3M9</accession>
<dbReference type="Pfam" id="PF13692">
    <property type="entry name" value="Glyco_trans_1_4"/>
    <property type="match status" value="1"/>
</dbReference>
<sequence length="379" mass="43620">MKVFVVGPIYPFRGGIAHSNRILCENLQKKHDVTAISFSRMYPKILYPGKEQKEVTEDASFAVKTEYFLDSMNPLTWFKVADRIKKEQPDWVVFQWWHTFFAPLYWTIAKFGKNQKTRFSVVCQNVLPHEESKVHESLTKFFFGKVNYFITLSSSDLQILKKLLPSANANWITESTYETQFGQKSSKAEARKKLGVKGNAILFFGFVRPYKGLEFLLRAMPELLKKKHDLTLMIVGEFWNDKKEYFNLMDELKIKDHLLIVDRYVANDEVPTYFSAADAVVLPYVSSTESGIIQLAYGLNTPVITTAVGGNVDLIEHEKTGLLCRPKDPADLAQTVLSFYQKDLEGPIKKGMRQNADLFRWTSEKESVFFNQKQSKGKE</sequence>
<reference evidence="3" key="2">
    <citation type="submission" date="2021-05" db="EMBL/GenBank/DDBJ databases">
        <title>Protein family content uncovers lineage relationships and bacterial pathway maintenance mechanisms in DPANN archaea.</title>
        <authorList>
            <person name="Castelle C.J."/>
            <person name="Meheust R."/>
            <person name="Jaffe A.L."/>
            <person name="Seitz K."/>
            <person name="Gong X."/>
            <person name="Baker B.J."/>
            <person name="Banfield J.F."/>
        </authorList>
    </citation>
    <scope>NUCLEOTIDE SEQUENCE</scope>
    <source>
        <strain evidence="3">RIFCSPLOWO2_01_FULL_AR10_48_17</strain>
    </source>
</reference>
<dbReference type="EC" id="2.4.-.-" evidence="3"/>
<dbReference type="GO" id="GO:0016757">
    <property type="term" value="F:glycosyltransferase activity"/>
    <property type="evidence" value="ECO:0007669"/>
    <property type="project" value="UniProtKB-KW"/>
</dbReference>
<dbReference type="PANTHER" id="PTHR12526">
    <property type="entry name" value="GLYCOSYLTRANSFERASE"/>
    <property type="match status" value="1"/>
</dbReference>
<protein>
    <submittedName>
        <fullName evidence="3">Glycosyltransferase</fullName>
        <ecNumber evidence="3">2.4.-.-</ecNumber>
    </submittedName>
</protein>
<dbReference type="PANTHER" id="PTHR12526:SF510">
    <property type="entry name" value="D-INOSITOL 3-PHOSPHATE GLYCOSYLTRANSFERASE"/>
    <property type="match status" value="1"/>
</dbReference>